<name>A0A4C1TZF7_EUMVA</name>
<dbReference type="AlphaFoldDB" id="A0A4C1TZF7"/>
<dbReference type="EMBL" id="BGZK01000108">
    <property type="protein sequence ID" value="GBP19463.1"/>
    <property type="molecule type" value="Genomic_DNA"/>
</dbReference>
<comment type="caution">
    <text evidence="1">The sequence shown here is derived from an EMBL/GenBank/DDBJ whole genome shotgun (WGS) entry which is preliminary data.</text>
</comment>
<sequence length="76" mass="8706">MVIQGKEKGKEGNDRKDGMMTLDKWQEKWHIHCCRQGTEGTGLDPNRWLTNELALAVRTFHDSSHQHTGAVFQLSN</sequence>
<accession>A0A4C1TZF7</accession>
<organism evidence="1 2">
    <name type="scientific">Eumeta variegata</name>
    <name type="common">Bagworm moth</name>
    <name type="synonym">Eumeta japonica</name>
    <dbReference type="NCBI Taxonomy" id="151549"/>
    <lineage>
        <taxon>Eukaryota</taxon>
        <taxon>Metazoa</taxon>
        <taxon>Ecdysozoa</taxon>
        <taxon>Arthropoda</taxon>
        <taxon>Hexapoda</taxon>
        <taxon>Insecta</taxon>
        <taxon>Pterygota</taxon>
        <taxon>Neoptera</taxon>
        <taxon>Endopterygota</taxon>
        <taxon>Lepidoptera</taxon>
        <taxon>Glossata</taxon>
        <taxon>Ditrysia</taxon>
        <taxon>Tineoidea</taxon>
        <taxon>Psychidae</taxon>
        <taxon>Oiketicinae</taxon>
        <taxon>Eumeta</taxon>
    </lineage>
</organism>
<reference evidence="1 2" key="1">
    <citation type="journal article" date="2019" name="Commun. Biol.">
        <title>The bagworm genome reveals a unique fibroin gene that provides high tensile strength.</title>
        <authorList>
            <person name="Kono N."/>
            <person name="Nakamura H."/>
            <person name="Ohtoshi R."/>
            <person name="Tomita M."/>
            <person name="Numata K."/>
            <person name="Arakawa K."/>
        </authorList>
    </citation>
    <scope>NUCLEOTIDE SEQUENCE [LARGE SCALE GENOMIC DNA]</scope>
</reference>
<gene>
    <name evidence="1" type="ORF">EVAR_15813_1</name>
</gene>
<keyword evidence="2" id="KW-1185">Reference proteome</keyword>
<dbReference type="Proteomes" id="UP000299102">
    <property type="component" value="Unassembled WGS sequence"/>
</dbReference>
<evidence type="ECO:0000313" key="1">
    <source>
        <dbReference type="EMBL" id="GBP19463.1"/>
    </source>
</evidence>
<protein>
    <submittedName>
        <fullName evidence="1">Uncharacterized protein</fullName>
    </submittedName>
</protein>
<evidence type="ECO:0000313" key="2">
    <source>
        <dbReference type="Proteomes" id="UP000299102"/>
    </source>
</evidence>
<proteinExistence type="predicted"/>